<comment type="catalytic activity">
    <reaction evidence="4">
        <text>Random hydrolysis of (1-&gt;4)-beta-D-mannosidic linkages in mannans, galactomannans and glucomannans.</text>
        <dbReference type="EC" id="3.2.1.78"/>
    </reaction>
</comment>
<feature type="binding site" evidence="6">
    <location>
        <position position="198"/>
    </location>
    <ligand>
        <name>substrate</name>
    </ligand>
</feature>
<dbReference type="PROSITE" id="PS51764">
    <property type="entry name" value="GH26"/>
    <property type="match status" value="1"/>
</dbReference>
<reference evidence="10 11" key="1">
    <citation type="submission" date="2019-12" db="EMBL/GenBank/DDBJ databases">
        <title>Mucilaginibacter sp. HMF7410 genome sequencing and assembly.</title>
        <authorList>
            <person name="Kang H."/>
            <person name="Cha I."/>
            <person name="Kim H."/>
            <person name="Joh K."/>
        </authorList>
    </citation>
    <scope>NUCLEOTIDE SEQUENCE [LARGE SCALE GENOMIC DNA]</scope>
    <source>
        <strain evidence="10 11">HMF7410</strain>
    </source>
</reference>
<dbReference type="PRINTS" id="PR00739">
    <property type="entry name" value="GLHYDRLASE26"/>
</dbReference>
<feature type="chain" id="PRO_5029998723" description="Mannan endo-1,4-beta-mannosidase" evidence="4">
    <location>
        <begin position="22"/>
        <end position="374"/>
    </location>
</feature>
<evidence type="ECO:0000256" key="6">
    <source>
        <dbReference type="PIRSR" id="PIRSR018168-2"/>
    </source>
</evidence>
<keyword evidence="2 4" id="KW-0378">Hydrolase</keyword>
<dbReference type="GO" id="GO:0016985">
    <property type="term" value="F:mannan endo-1,4-beta-mannosidase activity"/>
    <property type="evidence" value="ECO:0007669"/>
    <property type="project" value="UniProtKB-UniRule"/>
</dbReference>
<evidence type="ECO:0000256" key="2">
    <source>
        <dbReference type="ARBA" id="ARBA00022801"/>
    </source>
</evidence>
<dbReference type="InterPro" id="IPR017853">
    <property type="entry name" value="GH"/>
</dbReference>
<sequence>MNKLWKVIATGLLFLGMTGTAVNLFAQNVLPADKNATKETRILYSNMQKLAQTNVIFGHQDDLAYGVGWAYEKGRSDIKSVTGSYPGLYGWELGHLELDSAKNLDGVPFKNIISYVKEVYSRGGINEFSWHFNDPVTGATAWSTPTATVKQIIPGGDHHDAFVKYLDKFAVFVNQLKGPKGEMIPVIFRPLHEHTGSWFWWGKKECTPEEYIALWRFTINYLRETKRLHNLIIAYSAADYATENDYMERYPGDGYVDIIGFDAYMAKDAAKFKQDLDNRYQILEKVAQEHHKLPALTEAGYQSIPDPQWWTNVLLPVISQFKTSYVLTWRNWKEEHYFAPYPGQTSEADFKKFYADPKMIFQNKLKPSIYTKNL</sequence>
<name>A0A7K1SZJ9_9SPHI</name>
<dbReference type="EMBL" id="WPIK01000013">
    <property type="protein sequence ID" value="MVN22739.1"/>
    <property type="molecule type" value="Genomic_DNA"/>
</dbReference>
<comment type="subcellular location">
    <subcellularLocation>
        <location evidence="4">Secreted</location>
    </subcellularLocation>
</comment>
<dbReference type="RefSeq" id="WP_157568295.1">
    <property type="nucleotide sequence ID" value="NZ_WPIK01000013.1"/>
</dbReference>
<dbReference type="InterPro" id="IPR000805">
    <property type="entry name" value="Glyco_hydro_26"/>
</dbReference>
<dbReference type="PANTHER" id="PTHR40079:SF4">
    <property type="entry name" value="GH26 DOMAIN-CONTAINING PROTEIN-RELATED"/>
    <property type="match status" value="1"/>
</dbReference>
<dbReference type="AlphaFoldDB" id="A0A7K1SZJ9"/>
<evidence type="ECO:0000256" key="8">
    <source>
        <dbReference type="PROSITE-ProRule" id="PRU01100"/>
    </source>
</evidence>
<evidence type="ECO:0000256" key="5">
    <source>
        <dbReference type="PIRSR" id="PIRSR018168-1"/>
    </source>
</evidence>
<keyword evidence="11" id="KW-1185">Reference proteome</keyword>
<dbReference type="PIRSF" id="PIRSF018168">
    <property type="entry name" value="Mannan-1_4-beta-mannosidase"/>
    <property type="match status" value="1"/>
</dbReference>
<evidence type="ECO:0000256" key="1">
    <source>
        <dbReference type="ARBA" id="ARBA00007754"/>
    </source>
</evidence>
<feature type="signal peptide" evidence="4">
    <location>
        <begin position="1"/>
        <end position="21"/>
    </location>
</feature>
<dbReference type="InterPro" id="IPR022790">
    <property type="entry name" value="GH26_dom"/>
</dbReference>
<evidence type="ECO:0000313" key="11">
    <source>
        <dbReference type="Proteomes" id="UP000462014"/>
    </source>
</evidence>
<protein>
    <recommendedName>
        <fullName evidence="4">Mannan endo-1,4-beta-mannosidase</fullName>
        <ecNumber evidence="4">3.2.1.78</ecNumber>
    </recommendedName>
</protein>
<feature type="binding site" evidence="6">
    <location>
        <position position="131"/>
    </location>
    <ligand>
        <name>substrate</name>
    </ligand>
</feature>
<feature type="binding site" evidence="6">
    <location>
        <position position="264"/>
    </location>
    <ligand>
        <name>substrate</name>
    </ligand>
</feature>
<dbReference type="GO" id="GO:0006080">
    <property type="term" value="P:substituted mannan metabolic process"/>
    <property type="evidence" value="ECO:0007669"/>
    <property type="project" value="UniProtKB-UniRule"/>
</dbReference>
<evidence type="ECO:0000256" key="7">
    <source>
        <dbReference type="PIRSR" id="PIRSR018168-3"/>
    </source>
</evidence>
<keyword evidence="3 4" id="KW-0326">Glycosidase</keyword>
<evidence type="ECO:0000256" key="3">
    <source>
        <dbReference type="ARBA" id="ARBA00023295"/>
    </source>
</evidence>
<dbReference type="GO" id="GO:0005576">
    <property type="term" value="C:extracellular region"/>
    <property type="evidence" value="ECO:0007669"/>
    <property type="project" value="UniProtKB-SubCell"/>
</dbReference>
<keyword evidence="4" id="KW-0732">Signal</keyword>
<dbReference type="SUPFAM" id="SSF51445">
    <property type="entry name" value="(Trans)glycosidases"/>
    <property type="match status" value="1"/>
</dbReference>
<dbReference type="Pfam" id="PF02156">
    <property type="entry name" value="Glyco_hydro_26"/>
    <property type="match status" value="1"/>
</dbReference>
<feature type="domain" description="GH26" evidence="9">
    <location>
        <begin position="38"/>
        <end position="363"/>
    </location>
</feature>
<keyword evidence="4" id="KW-0964">Secreted</keyword>
<comment type="similarity">
    <text evidence="1 4 8">Belongs to the glycosyl hydrolase 26 family.</text>
</comment>
<evidence type="ECO:0000313" key="10">
    <source>
        <dbReference type="EMBL" id="MVN22739.1"/>
    </source>
</evidence>
<dbReference type="InterPro" id="IPR016714">
    <property type="entry name" value="MANB/E"/>
</dbReference>
<evidence type="ECO:0000259" key="9">
    <source>
        <dbReference type="PROSITE" id="PS51764"/>
    </source>
</evidence>
<feature type="active site" description="Nucleophile" evidence="5 8">
    <location>
        <position position="298"/>
    </location>
</feature>
<dbReference type="Proteomes" id="UP000462014">
    <property type="component" value="Unassembled WGS sequence"/>
</dbReference>
<gene>
    <name evidence="10" type="ORF">GO621_14515</name>
</gene>
<comment type="caution">
    <text evidence="10">The sequence shown here is derived from an EMBL/GenBank/DDBJ whole genome shotgun (WGS) entry which is preliminary data.</text>
</comment>
<evidence type="ECO:0000256" key="4">
    <source>
        <dbReference type="PIRNR" id="PIRNR018168"/>
    </source>
</evidence>
<keyword evidence="4" id="KW-0119">Carbohydrate metabolism</keyword>
<accession>A0A7K1SZJ9</accession>
<dbReference type="Gene3D" id="3.20.20.80">
    <property type="entry name" value="Glycosidases"/>
    <property type="match status" value="1"/>
</dbReference>
<feature type="site" description="Plays an important role in maintaining the position of the catalytic nucleophile" evidence="7">
    <location>
        <position position="192"/>
    </location>
</feature>
<dbReference type="PANTHER" id="PTHR40079">
    <property type="entry name" value="MANNAN ENDO-1,4-BETA-MANNOSIDASE E-RELATED"/>
    <property type="match status" value="1"/>
</dbReference>
<organism evidence="10 11">
    <name type="scientific">Mucilaginibacter arboris</name>
    <dbReference type="NCBI Taxonomy" id="2682090"/>
    <lineage>
        <taxon>Bacteria</taxon>
        <taxon>Pseudomonadati</taxon>
        <taxon>Bacteroidota</taxon>
        <taxon>Sphingobacteriia</taxon>
        <taxon>Sphingobacteriales</taxon>
        <taxon>Sphingobacteriaceae</taxon>
        <taxon>Mucilaginibacter</taxon>
    </lineage>
</organism>
<feature type="active site" description="Proton donor" evidence="5 8">
    <location>
        <position position="193"/>
    </location>
</feature>
<proteinExistence type="inferred from homology"/>
<dbReference type="EC" id="3.2.1.78" evidence="4"/>